<reference evidence="1" key="1">
    <citation type="submission" date="2020-05" db="EMBL/GenBank/DDBJ databases">
        <authorList>
            <person name="Chiriac C."/>
            <person name="Salcher M."/>
            <person name="Ghai R."/>
            <person name="Kavagutti S V."/>
        </authorList>
    </citation>
    <scope>NUCLEOTIDE SEQUENCE</scope>
</reference>
<dbReference type="EMBL" id="LR797076">
    <property type="protein sequence ID" value="CAB4185151.1"/>
    <property type="molecule type" value="Genomic_DNA"/>
</dbReference>
<evidence type="ECO:0000313" key="2">
    <source>
        <dbReference type="EMBL" id="CAB4193675.1"/>
    </source>
</evidence>
<dbReference type="EMBL" id="LR797198">
    <property type="protein sequence ID" value="CAB4193675.1"/>
    <property type="molecule type" value="Genomic_DNA"/>
</dbReference>
<organism evidence="1">
    <name type="scientific">uncultured Caudovirales phage</name>
    <dbReference type="NCBI Taxonomy" id="2100421"/>
    <lineage>
        <taxon>Viruses</taxon>
        <taxon>Duplodnaviria</taxon>
        <taxon>Heunggongvirae</taxon>
        <taxon>Uroviricota</taxon>
        <taxon>Caudoviricetes</taxon>
        <taxon>Peduoviridae</taxon>
        <taxon>Maltschvirus</taxon>
        <taxon>Maltschvirus maltsch</taxon>
    </lineage>
</organism>
<gene>
    <name evidence="1" type="ORF">UFOVP1119_5</name>
    <name evidence="2" type="ORF">UFOVP1238_122</name>
</gene>
<proteinExistence type="predicted"/>
<sequence length="146" mass="16112">MTKLHVSDPGFTAEISYSNTVQGGTTGTQPTFNGAPLFDASYLLSGSIVHFRISVLMTNITNFGTGQYYMTLPFNAKYDYYFRGGILTDFSTSKKYSISGHVSAGSNMMYMHTTASNGDETNFTSSVPFNLAVADDFHIWGEYIRE</sequence>
<protein>
    <submittedName>
        <fullName evidence="1">Uncharacterized protein</fullName>
    </submittedName>
</protein>
<accession>A0A6J5QUW7</accession>
<evidence type="ECO:0000313" key="1">
    <source>
        <dbReference type="EMBL" id="CAB4185151.1"/>
    </source>
</evidence>
<name>A0A6J5QUW7_9CAUD</name>